<feature type="domain" description="DUF1731" evidence="3">
    <location>
        <begin position="407"/>
        <end position="454"/>
    </location>
</feature>
<dbReference type="PANTHER" id="PTHR11092:SF0">
    <property type="entry name" value="EPIMERASE FAMILY PROTEIN SDR39U1"/>
    <property type="match status" value="1"/>
</dbReference>
<comment type="similarity">
    <text evidence="1">Belongs to the NAD(P)-dependent epimerase/dehydratase family. SDR39U1 subfamily.</text>
</comment>
<accession>A0A832MKM6</accession>
<feature type="domain" description="NAD-dependent epimerase/dehydratase" evidence="2">
    <location>
        <begin position="163"/>
        <end position="371"/>
    </location>
</feature>
<dbReference type="InterPro" id="IPR036291">
    <property type="entry name" value="NAD(P)-bd_dom_sf"/>
</dbReference>
<protein>
    <submittedName>
        <fullName evidence="4">TIGR01777 family protein</fullName>
    </submittedName>
</protein>
<comment type="caution">
    <text evidence="4">The sequence shown here is derived from an EMBL/GenBank/DDBJ whole genome shotgun (WGS) entry which is preliminary data.</text>
</comment>
<dbReference type="EMBL" id="DSQF01000002">
    <property type="protein sequence ID" value="HGZ42021.1"/>
    <property type="molecule type" value="Genomic_DNA"/>
</dbReference>
<evidence type="ECO:0000256" key="1">
    <source>
        <dbReference type="ARBA" id="ARBA00009353"/>
    </source>
</evidence>
<dbReference type="Pfam" id="PF01370">
    <property type="entry name" value="Epimerase"/>
    <property type="match status" value="1"/>
</dbReference>
<dbReference type="InterPro" id="IPR013549">
    <property type="entry name" value="DUF1731"/>
</dbReference>
<evidence type="ECO:0000259" key="2">
    <source>
        <dbReference type="Pfam" id="PF01370"/>
    </source>
</evidence>
<dbReference type="InterPro" id="IPR023393">
    <property type="entry name" value="START-like_dom_sf"/>
</dbReference>
<dbReference type="Gene3D" id="3.40.50.720">
    <property type="entry name" value="NAD(P)-binding Rossmann-like Domain"/>
    <property type="match status" value="1"/>
</dbReference>
<organism evidence="4">
    <name type="scientific">Eiseniibacteriota bacterium</name>
    <dbReference type="NCBI Taxonomy" id="2212470"/>
    <lineage>
        <taxon>Bacteria</taxon>
        <taxon>Candidatus Eiseniibacteriota</taxon>
    </lineage>
</organism>
<dbReference type="PANTHER" id="PTHR11092">
    <property type="entry name" value="SUGAR NUCLEOTIDE EPIMERASE RELATED"/>
    <property type="match status" value="1"/>
</dbReference>
<name>A0A832MKM6_UNCEI</name>
<gene>
    <name evidence="4" type="ORF">ENR23_01115</name>
</gene>
<dbReference type="InterPro" id="IPR010099">
    <property type="entry name" value="SDR39U1"/>
</dbReference>
<reference evidence="4" key="1">
    <citation type="journal article" date="2020" name="mSystems">
        <title>Genome- and Community-Level Interaction Insights into Carbon Utilization and Element Cycling Functions of Hydrothermarchaeota in Hydrothermal Sediment.</title>
        <authorList>
            <person name="Zhou Z."/>
            <person name="Liu Y."/>
            <person name="Xu W."/>
            <person name="Pan J."/>
            <person name="Luo Z.H."/>
            <person name="Li M."/>
        </authorList>
    </citation>
    <scope>NUCLEOTIDE SEQUENCE [LARGE SCALE GENOMIC DNA]</scope>
    <source>
        <strain evidence="4">SpSt-381</strain>
    </source>
</reference>
<dbReference type="Gene3D" id="3.30.530.20">
    <property type="match status" value="1"/>
</dbReference>
<evidence type="ECO:0000313" key="4">
    <source>
        <dbReference type="EMBL" id="HGZ42021.1"/>
    </source>
</evidence>
<proteinExistence type="inferred from homology"/>
<sequence length="462" mass="49051">MTLQRYARSTRLPVPAEEAFAWLARPGAFERLNPPFEPATVLSRTGGIEDGARVVLRAGPLGAVWEVEHRGFVPGRRFTDVMRRGPFARWEHVHRVDPDGDAACVHADEIAWALPCGALVHPFAAPLVRRRLDRMFAYRHRVFAEDLAMHARARAAGVGPLRVLVTGATGLVGGALVPALTTGGHTVLRLTRAPRAPGDVGWDPAAGTLDRAALEGVDAVVHLAGENVAGARWSDAHRARVRDSRVRGTRLLAGALAGLARPPRVLVSASASGIYGDRGEETLDESAPPGSGFLAEVGRAWEEATAPAAAAGIRVVHLRIGVVLTPAGGALARLLLPFRLGLGGPLGHGRQWWPWIAMDDLVGAIHHALVREELCGPVHAVAPGAVRNAEFARVLGRVLRRPALAPAPAFALRAALGPMADEMLLAGQRMVPARLLATGYPFRTPDLEDALRHVLGAPGARA</sequence>
<dbReference type="NCBIfam" id="TIGR01777">
    <property type="entry name" value="yfcH"/>
    <property type="match status" value="1"/>
</dbReference>
<dbReference type="InterPro" id="IPR001509">
    <property type="entry name" value="Epimerase_deHydtase"/>
</dbReference>
<dbReference type="SUPFAM" id="SSF55961">
    <property type="entry name" value="Bet v1-like"/>
    <property type="match status" value="1"/>
</dbReference>
<dbReference type="Pfam" id="PF08338">
    <property type="entry name" value="DUF1731"/>
    <property type="match status" value="1"/>
</dbReference>
<dbReference type="SUPFAM" id="SSF51735">
    <property type="entry name" value="NAD(P)-binding Rossmann-fold domains"/>
    <property type="match status" value="1"/>
</dbReference>
<dbReference type="AlphaFoldDB" id="A0A832MKM6"/>
<dbReference type="CDD" id="cd07820">
    <property type="entry name" value="SRPBCC_3"/>
    <property type="match status" value="1"/>
</dbReference>
<evidence type="ECO:0000259" key="3">
    <source>
        <dbReference type="Pfam" id="PF08338"/>
    </source>
</evidence>